<dbReference type="SUPFAM" id="SSF54001">
    <property type="entry name" value="Cysteine proteinases"/>
    <property type="match status" value="1"/>
</dbReference>
<dbReference type="Gene3D" id="3.10.620.30">
    <property type="match status" value="1"/>
</dbReference>
<protein>
    <submittedName>
        <fullName evidence="2">Transglutaminase family protein</fullName>
    </submittedName>
</protein>
<gene>
    <name evidence="2" type="ORF">HH304_00770</name>
</gene>
<proteinExistence type="predicted"/>
<accession>A0A848J0Z2</accession>
<dbReference type="InterPro" id="IPR002931">
    <property type="entry name" value="Transglutaminase-like"/>
</dbReference>
<evidence type="ECO:0000259" key="1">
    <source>
        <dbReference type="SMART" id="SM00460"/>
    </source>
</evidence>
<keyword evidence="3" id="KW-1185">Reference proteome</keyword>
<dbReference type="PANTHER" id="PTHR33490:SF3">
    <property type="entry name" value="CONSERVED INTEGRAL MEMBRANE PROTEIN"/>
    <property type="match status" value="1"/>
</dbReference>
<dbReference type="RefSeq" id="WP_169677536.1">
    <property type="nucleotide sequence ID" value="NZ_JABBNU010000001.1"/>
</dbReference>
<reference evidence="2 3" key="1">
    <citation type="submission" date="2020-04" db="EMBL/GenBank/DDBJ databases">
        <title>Flammeovirgaceae bacterium KN852 isolated from deep sea.</title>
        <authorList>
            <person name="Zhang D.-C."/>
        </authorList>
    </citation>
    <scope>NUCLEOTIDE SEQUENCE [LARGE SCALE GENOMIC DNA]</scope>
    <source>
        <strain evidence="2 3">KN852</strain>
    </source>
</reference>
<dbReference type="AlphaFoldDB" id="A0A848J0Z2"/>
<dbReference type="EMBL" id="JABBNU010000001">
    <property type="protein sequence ID" value="NMM46912.1"/>
    <property type="molecule type" value="Genomic_DNA"/>
</dbReference>
<evidence type="ECO:0000313" key="2">
    <source>
        <dbReference type="EMBL" id="NMM46912.1"/>
    </source>
</evidence>
<evidence type="ECO:0000313" key="3">
    <source>
        <dbReference type="Proteomes" id="UP000559010"/>
    </source>
</evidence>
<name>A0A848J0Z2_9BACT</name>
<dbReference type="Proteomes" id="UP000559010">
    <property type="component" value="Unassembled WGS sequence"/>
</dbReference>
<comment type="caution">
    <text evidence="2">The sequence shown here is derived from an EMBL/GenBank/DDBJ whole genome shotgun (WGS) entry which is preliminary data.</text>
</comment>
<dbReference type="Pfam" id="PF01841">
    <property type="entry name" value="Transglut_core"/>
    <property type="match status" value="1"/>
</dbReference>
<sequence>MEQFLSSYRYIDSNHPKIINYANKLCSGIKDDKDKAIALYYRIRDDFRYNPFLLNLTDEGICSSNLLERNYGYCVEKASLLVATARAVGIPARMAFANVRNHIGTSKLEEILETDIYTFHGYAELFLGERWIKVTPAFNKSLCEYLGVKPLEFDGINDSFLQQFDKSGNHMEFLHFYGTFEDIPFDLMLTELRVAYPHLAKYFVRGILDFKSLRVELGYLN</sequence>
<dbReference type="SMART" id="SM00460">
    <property type="entry name" value="TGc"/>
    <property type="match status" value="1"/>
</dbReference>
<dbReference type="PANTHER" id="PTHR33490">
    <property type="entry name" value="BLR5614 PROTEIN-RELATED"/>
    <property type="match status" value="1"/>
</dbReference>
<feature type="domain" description="Transglutaminase-like" evidence="1">
    <location>
        <begin position="66"/>
        <end position="138"/>
    </location>
</feature>
<organism evidence="2 3">
    <name type="scientific">Marinigracilibium pacificum</name>
    <dbReference type="NCBI Taxonomy" id="2729599"/>
    <lineage>
        <taxon>Bacteria</taxon>
        <taxon>Pseudomonadati</taxon>
        <taxon>Bacteroidota</taxon>
        <taxon>Cytophagia</taxon>
        <taxon>Cytophagales</taxon>
        <taxon>Flammeovirgaceae</taxon>
        <taxon>Marinigracilibium</taxon>
    </lineage>
</organism>
<dbReference type="InterPro" id="IPR038765">
    <property type="entry name" value="Papain-like_cys_pep_sf"/>
</dbReference>